<accession>A0A811G7I4</accession>
<protein>
    <submittedName>
        <fullName evidence="1">Uncharacterized protein</fullName>
    </submittedName>
</protein>
<proteinExistence type="predicted"/>
<organism evidence="1 2">
    <name type="scientific">Corynebacterium diphtheriae</name>
    <dbReference type="NCBI Taxonomy" id="1717"/>
    <lineage>
        <taxon>Bacteria</taxon>
        <taxon>Bacillati</taxon>
        <taxon>Actinomycetota</taxon>
        <taxon>Actinomycetes</taxon>
        <taxon>Mycobacteriales</taxon>
        <taxon>Corynebacteriaceae</taxon>
        <taxon>Corynebacterium</taxon>
    </lineage>
</organism>
<comment type="caution">
    <text evidence="1">The sequence shown here is derived from an EMBL/GenBank/DDBJ whole genome shotgun (WGS) entry which is preliminary data.</text>
</comment>
<reference evidence="1 2" key="1">
    <citation type="submission" date="2020-02" db="EMBL/GenBank/DDBJ databases">
        <authorList>
            <person name="Brisse S."/>
        </authorList>
    </citation>
    <scope>NUCLEOTIDE SEQUENCE [LARGE SCALE GENOMIC DNA]</scope>
    <source>
        <strain evidence="1">CIP107547</strain>
    </source>
</reference>
<name>A0A811G7I4_CORDP</name>
<dbReference type="Proteomes" id="UP000480222">
    <property type="component" value="Unassembled WGS sequence"/>
</dbReference>
<evidence type="ECO:0000313" key="2">
    <source>
        <dbReference type="Proteomes" id="UP000480222"/>
    </source>
</evidence>
<evidence type="ECO:0000313" key="1">
    <source>
        <dbReference type="EMBL" id="CAB0620603.1"/>
    </source>
</evidence>
<dbReference type="RefSeq" id="WP_157894160.1">
    <property type="nucleotide sequence ID" value="NZ_CP085994.1"/>
</dbReference>
<dbReference type="EMBL" id="CADDAV010000029">
    <property type="protein sequence ID" value="CAB0620603.1"/>
    <property type="molecule type" value="Genomic_DNA"/>
</dbReference>
<sequence>MPLQGQHLSALRVLEAEKEGEQLTSQSPDHAKEGFIFGVRWRGLCVFYRALYDASLSDASLNGGLRCRH</sequence>
<dbReference type="AlphaFoldDB" id="A0A811G7I4"/>
<gene>
    <name evidence="1" type="ORF">CIP107547_02248</name>
</gene>